<reference evidence="1 2" key="1">
    <citation type="journal article" date="2016" name="Genome Announc.">
        <title>Genome Sequence of the Tick-Borne Pathogen Rickettsia raoultii.</title>
        <authorList>
            <person name="El Karkouri K."/>
            <person name="Mediannikov O."/>
            <person name="Robert C."/>
            <person name="Raoult D."/>
            <person name="Fournier P.E."/>
        </authorList>
    </citation>
    <scope>NUCLEOTIDE SEQUENCE [LARGE SCALE GENOMIC DNA]</scope>
    <source>
        <strain evidence="1 2">Khabarovsk</strain>
    </source>
</reference>
<evidence type="ECO:0000313" key="1">
    <source>
        <dbReference type="EMBL" id="AJQ52489.1"/>
    </source>
</evidence>
<protein>
    <submittedName>
        <fullName evidence="1">Uncharacterized protein</fullName>
    </submittedName>
</protein>
<dbReference type="RefSeq" id="WP_064464922.1">
    <property type="nucleotide sequence ID" value="NZ_CP010971.1"/>
</dbReference>
<dbReference type="Proteomes" id="UP000077462">
    <property type="component" value="Plasmid pRra2"/>
</dbReference>
<dbReference type="AlphaFoldDB" id="A0A9N7GAM7"/>
<organism evidence="1 2">
    <name type="scientific">Rickettsia conorii subsp. raoultii</name>
    <dbReference type="NCBI Taxonomy" id="369822"/>
    <lineage>
        <taxon>Bacteria</taxon>
        <taxon>Pseudomonadati</taxon>
        <taxon>Pseudomonadota</taxon>
        <taxon>Alphaproteobacteria</taxon>
        <taxon>Rickettsiales</taxon>
        <taxon>Rickettsiaceae</taxon>
        <taxon>Rickettsieae</taxon>
        <taxon>Rickettsia</taxon>
        <taxon>spotted fever group</taxon>
    </lineage>
</organism>
<sequence>MLAAKDFWIALCLGHEKAPFSLYACFGQGIGVKQDNDIASFMFSLAQELKDVRVANKECAFSLPITFKNKVHEISVLIKHVKIPKSGIDMQHVNKQMDDFSKVMILPDGREIFKLITDGYNTSNSNTEILGEQAHHSDF</sequence>
<keyword evidence="1" id="KW-0614">Plasmid</keyword>
<name>A0A9N7GAM7_RICCR</name>
<proteinExistence type="predicted"/>
<gene>
    <name evidence="1" type="ORF">UQ52_07640</name>
</gene>
<dbReference type="EMBL" id="CP010971">
    <property type="protein sequence ID" value="AJQ52489.1"/>
    <property type="molecule type" value="Genomic_DNA"/>
</dbReference>
<geneLocation type="plasmid" evidence="2">
    <name>prra2</name>
</geneLocation>
<accession>A0A9N7GAM7</accession>
<evidence type="ECO:0000313" key="2">
    <source>
        <dbReference type="Proteomes" id="UP000077462"/>
    </source>
</evidence>